<dbReference type="PANTHER" id="PTHR31301">
    <property type="entry name" value="LOB DOMAIN-CONTAINING PROTEIN 4-RELATED"/>
    <property type="match status" value="1"/>
</dbReference>
<dbReference type="PANTHER" id="PTHR31301:SF21">
    <property type="entry name" value="LOB DOMAIN-CONTAINING PROTEIN 27-RELATED"/>
    <property type="match status" value="1"/>
</dbReference>
<dbReference type="OrthoDB" id="1893065at2759"/>
<dbReference type="Pfam" id="PF03195">
    <property type="entry name" value="LOB"/>
    <property type="match status" value="1"/>
</dbReference>
<dbReference type="KEGG" id="cam:113785377"/>
<organism evidence="4 5">
    <name type="scientific">Cicer arietinum</name>
    <name type="common">Chickpea</name>
    <name type="synonym">Garbanzo</name>
    <dbReference type="NCBI Taxonomy" id="3827"/>
    <lineage>
        <taxon>Eukaryota</taxon>
        <taxon>Viridiplantae</taxon>
        <taxon>Streptophyta</taxon>
        <taxon>Embryophyta</taxon>
        <taxon>Tracheophyta</taxon>
        <taxon>Spermatophyta</taxon>
        <taxon>Magnoliopsida</taxon>
        <taxon>eudicotyledons</taxon>
        <taxon>Gunneridae</taxon>
        <taxon>Pentapetalae</taxon>
        <taxon>rosids</taxon>
        <taxon>fabids</taxon>
        <taxon>Fabales</taxon>
        <taxon>Fabaceae</taxon>
        <taxon>Papilionoideae</taxon>
        <taxon>50 kb inversion clade</taxon>
        <taxon>NPAAA clade</taxon>
        <taxon>Hologalegina</taxon>
        <taxon>IRL clade</taxon>
        <taxon>Cicereae</taxon>
        <taxon>Cicer</taxon>
    </lineage>
</organism>
<reference evidence="4" key="1">
    <citation type="journal article" date="2013" name="Nat. Biotechnol.">
        <title>Draft genome sequence of chickpea (Cicer arietinum) provides a resource for trait improvement.</title>
        <authorList>
            <person name="Varshney R.K."/>
            <person name="Song C."/>
            <person name="Saxena R.K."/>
            <person name="Azam S."/>
            <person name="Yu S."/>
            <person name="Sharpe A.G."/>
            <person name="Cannon S."/>
            <person name="Baek J."/>
            <person name="Rosen B.D."/>
            <person name="Tar'an B."/>
            <person name="Millan T."/>
            <person name="Zhang X."/>
            <person name="Ramsay L.D."/>
            <person name="Iwata A."/>
            <person name="Wang Y."/>
            <person name="Nelson W."/>
            <person name="Farmer A.D."/>
            <person name="Gaur P.M."/>
            <person name="Soderlund C."/>
            <person name="Penmetsa R.V."/>
            <person name="Xu C."/>
            <person name="Bharti A.K."/>
            <person name="He W."/>
            <person name="Winter P."/>
            <person name="Zhao S."/>
            <person name="Hane J.K."/>
            <person name="Carrasquilla-Garcia N."/>
            <person name="Condie J.A."/>
            <person name="Upadhyaya H.D."/>
            <person name="Luo M.C."/>
            <person name="Thudi M."/>
            <person name="Gowda C.L."/>
            <person name="Singh N.P."/>
            <person name="Lichtenzveig J."/>
            <person name="Gali K.K."/>
            <person name="Rubio J."/>
            <person name="Nadarajan N."/>
            <person name="Dolezel J."/>
            <person name="Bansal K.C."/>
            <person name="Xu X."/>
            <person name="Edwards D."/>
            <person name="Zhang G."/>
            <person name="Kahl G."/>
            <person name="Gil J."/>
            <person name="Singh K.B."/>
            <person name="Datta S.K."/>
            <person name="Jackson S.A."/>
            <person name="Wang J."/>
            <person name="Cook D.R."/>
        </authorList>
    </citation>
    <scope>NUCLEOTIDE SEQUENCE [LARGE SCALE GENOMIC DNA]</scope>
    <source>
        <strain evidence="4">cv. CDC Frontier</strain>
    </source>
</reference>
<accession>A0A3Q7XU31</accession>
<keyword evidence="4" id="KW-1185">Reference proteome</keyword>
<feature type="region of interest" description="Disordered" evidence="2">
    <location>
        <begin position="119"/>
        <end position="138"/>
    </location>
</feature>
<evidence type="ECO:0000256" key="1">
    <source>
        <dbReference type="ARBA" id="ARBA00005474"/>
    </source>
</evidence>
<dbReference type="STRING" id="3827.A0A3Q7XU31"/>
<proteinExistence type="inferred from homology"/>
<feature type="domain" description="LOB" evidence="3">
    <location>
        <begin position="10"/>
        <end position="111"/>
    </location>
</feature>
<evidence type="ECO:0000313" key="4">
    <source>
        <dbReference type="Proteomes" id="UP000087171"/>
    </source>
</evidence>
<dbReference type="InterPro" id="IPR004883">
    <property type="entry name" value="LOB"/>
</dbReference>
<evidence type="ECO:0000259" key="3">
    <source>
        <dbReference type="PROSITE" id="PS50891"/>
    </source>
</evidence>
<dbReference type="PROSITE" id="PS50891">
    <property type="entry name" value="LOB"/>
    <property type="match status" value="1"/>
</dbReference>
<dbReference type="Proteomes" id="UP000087171">
    <property type="component" value="Chromosome Ca2"/>
</dbReference>
<evidence type="ECO:0000313" key="5">
    <source>
        <dbReference type="RefSeq" id="XP_027187426.1"/>
    </source>
</evidence>
<reference evidence="5" key="2">
    <citation type="submission" date="2025-08" db="UniProtKB">
        <authorList>
            <consortium name="RefSeq"/>
        </authorList>
    </citation>
    <scope>IDENTIFICATION</scope>
    <source>
        <tissue evidence="5">Etiolated seedlings</tissue>
    </source>
</reference>
<dbReference type="RefSeq" id="XP_027187426.1">
    <property type="nucleotide sequence ID" value="XM_027331625.1"/>
</dbReference>
<comment type="similarity">
    <text evidence="1">Belongs to the LOB domain-containing protein family.</text>
</comment>
<dbReference type="AlphaFoldDB" id="A0A3Q7XU31"/>
<name>A0A3Q7XU31_CICAR</name>
<sequence>MDINKEGSNKACASCKYQRRKCTKECPLAPYFPINKSKSFINVHRLFGVCYILKLLNRIDDDKKDEAMTSIIFESNIRAKFPIHGCVGVINILQEEVMKTNCGDVDAPSATEEFNAQHPLNMQQDAPKSSLGLTDQDL</sequence>
<evidence type="ECO:0000256" key="2">
    <source>
        <dbReference type="SAM" id="MobiDB-lite"/>
    </source>
</evidence>
<gene>
    <name evidence="5" type="primary">LOC113785377</name>
</gene>
<dbReference type="GeneID" id="113785377"/>
<protein>
    <submittedName>
        <fullName evidence="5">LOB domain-containing protein 27-like</fullName>
    </submittedName>
</protein>